<evidence type="ECO:0000259" key="2">
    <source>
        <dbReference type="Pfam" id="PF00188"/>
    </source>
</evidence>
<reference evidence="3" key="1">
    <citation type="submission" date="2022-12" db="EMBL/GenBank/DDBJ databases">
        <authorList>
            <person name="Webb A."/>
        </authorList>
    </citation>
    <scope>NUCLEOTIDE SEQUENCE</scope>
    <source>
        <strain evidence="3">Pd1</strain>
    </source>
</reference>
<name>A0AAV0UCF3_9STRA</name>
<keyword evidence="4" id="KW-1185">Reference proteome</keyword>
<dbReference type="Proteomes" id="UP001162029">
    <property type="component" value="Unassembled WGS sequence"/>
</dbReference>
<feature type="domain" description="SCP" evidence="2">
    <location>
        <begin position="283"/>
        <end position="400"/>
    </location>
</feature>
<dbReference type="PANTHER" id="PTHR31157:SF1">
    <property type="entry name" value="SCP DOMAIN-CONTAINING PROTEIN"/>
    <property type="match status" value="1"/>
</dbReference>
<evidence type="ECO:0000256" key="1">
    <source>
        <dbReference type="SAM" id="SignalP"/>
    </source>
</evidence>
<keyword evidence="1" id="KW-0732">Signal</keyword>
<dbReference type="Gene3D" id="3.50.4.10">
    <property type="entry name" value="Hepatocyte Growth Factor"/>
    <property type="match status" value="1"/>
</dbReference>
<accession>A0AAV0UCF3</accession>
<feature type="signal peptide" evidence="1">
    <location>
        <begin position="1"/>
        <end position="25"/>
    </location>
</feature>
<dbReference type="InterPro" id="IPR035940">
    <property type="entry name" value="CAP_sf"/>
</dbReference>
<dbReference type="SUPFAM" id="SSF55797">
    <property type="entry name" value="PR-1-like"/>
    <property type="match status" value="1"/>
</dbReference>
<proteinExistence type="predicted"/>
<dbReference type="Pfam" id="PF00188">
    <property type="entry name" value="CAP"/>
    <property type="match status" value="1"/>
</dbReference>
<dbReference type="PANTHER" id="PTHR31157">
    <property type="entry name" value="SCP DOMAIN-CONTAINING PROTEIN"/>
    <property type="match status" value="1"/>
</dbReference>
<evidence type="ECO:0000313" key="4">
    <source>
        <dbReference type="Proteomes" id="UP001162029"/>
    </source>
</evidence>
<dbReference type="InterPro" id="IPR014044">
    <property type="entry name" value="CAP_dom"/>
</dbReference>
<feature type="chain" id="PRO_5043707039" description="SCP domain-containing protein" evidence="1">
    <location>
        <begin position="26"/>
        <end position="406"/>
    </location>
</feature>
<sequence>MIYTRVFLLPTAIVAMTLRFSPVFGIHTQVRYKWKSKCDYFGEDIKSVRGISSKCGHQCVIEAKCTHWSWTDVDGGTCWLKQSRKASILMSAGQGFCGYITDRVSIADSTQNNEQNNPAQIEQNPVQNTIPIEQNSDLVTSWTFSNKKAFETPESTPYDNGLKTAENAEMLKQNPAQIELKPIQIELKPIQIELNPSPIELKPAQIKQEPIQIKQEPAQIKLKPAQIKQEPAKIDTIPIEQKPVQKADLPTSWTFSNEKALETPESTPYDNGLKAAENAEMLSSLNSYRADNGVAALIIDNRLMAAAMVHSKYQATYCIMQHEGINDSNPGDRMKSQNYFWSYSAENVAAGQANVSEVMTSWWNSEHHRDNILRVTVTHVGFALVANDACEYKRFWTQDFGAEQTA</sequence>
<dbReference type="CDD" id="cd05379">
    <property type="entry name" value="CAP_bacterial"/>
    <property type="match status" value="1"/>
</dbReference>
<gene>
    <name evidence="3" type="ORF">PDE001_LOCUS5671</name>
</gene>
<evidence type="ECO:0000313" key="3">
    <source>
        <dbReference type="EMBL" id="CAI5734307.1"/>
    </source>
</evidence>
<protein>
    <recommendedName>
        <fullName evidence="2">SCP domain-containing protein</fullName>
    </recommendedName>
</protein>
<comment type="caution">
    <text evidence="3">The sequence shown here is derived from an EMBL/GenBank/DDBJ whole genome shotgun (WGS) entry which is preliminary data.</text>
</comment>
<dbReference type="Gene3D" id="3.40.33.10">
    <property type="entry name" value="CAP"/>
    <property type="match status" value="1"/>
</dbReference>
<dbReference type="AlphaFoldDB" id="A0AAV0UCF3"/>
<organism evidence="3 4">
    <name type="scientific">Peronospora destructor</name>
    <dbReference type="NCBI Taxonomy" id="86335"/>
    <lineage>
        <taxon>Eukaryota</taxon>
        <taxon>Sar</taxon>
        <taxon>Stramenopiles</taxon>
        <taxon>Oomycota</taxon>
        <taxon>Peronosporomycetes</taxon>
        <taxon>Peronosporales</taxon>
        <taxon>Peronosporaceae</taxon>
        <taxon>Peronospora</taxon>
    </lineage>
</organism>
<dbReference type="EMBL" id="CANTFM010001054">
    <property type="protein sequence ID" value="CAI5734307.1"/>
    <property type="molecule type" value="Genomic_DNA"/>
</dbReference>